<evidence type="ECO:0000313" key="1">
    <source>
        <dbReference type="EMBL" id="VEL40598.1"/>
    </source>
</evidence>
<dbReference type="AlphaFoldDB" id="A0A3S5B519"/>
<keyword evidence="2" id="KW-1185">Reference proteome</keyword>
<proteinExistence type="predicted"/>
<accession>A0A3S5B519</accession>
<organism evidence="1 2">
    <name type="scientific">Protopolystoma xenopodis</name>
    <dbReference type="NCBI Taxonomy" id="117903"/>
    <lineage>
        <taxon>Eukaryota</taxon>
        <taxon>Metazoa</taxon>
        <taxon>Spiralia</taxon>
        <taxon>Lophotrochozoa</taxon>
        <taxon>Platyhelminthes</taxon>
        <taxon>Monogenea</taxon>
        <taxon>Polyopisthocotylea</taxon>
        <taxon>Polystomatidea</taxon>
        <taxon>Polystomatidae</taxon>
        <taxon>Protopolystoma</taxon>
    </lineage>
</organism>
<comment type="caution">
    <text evidence="1">The sequence shown here is derived from an EMBL/GenBank/DDBJ whole genome shotgun (WGS) entry which is preliminary data.</text>
</comment>
<protein>
    <submittedName>
        <fullName evidence="1">Uncharacterized protein</fullName>
    </submittedName>
</protein>
<name>A0A3S5B519_9PLAT</name>
<dbReference type="Proteomes" id="UP000784294">
    <property type="component" value="Unassembled WGS sequence"/>
</dbReference>
<sequence>MVIYTHIYINQLDSHHEEYSTEQETSKEREHIEQCIPVINSLFRLRKQPFPSDGSNQSSTRCIASYRLVHILFTEIISQGAEFLTAGRFIKLVEATSCLFRFRPDSAAQSIKNPQVSPCLSVCPTMTNSEATQGCQEKDNAKIIPPVSYGFRVEAKGSRIPRFSNSSSFACLPFLSRKSDENLGTEKANVDMLVMGIEGWNKIILINAKFDLILTQA</sequence>
<reference evidence="1" key="1">
    <citation type="submission" date="2018-11" db="EMBL/GenBank/DDBJ databases">
        <authorList>
            <consortium name="Pathogen Informatics"/>
        </authorList>
    </citation>
    <scope>NUCLEOTIDE SEQUENCE</scope>
</reference>
<gene>
    <name evidence="1" type="ORF">PXEA_LOCUS34038</name>
</gene>
<dbReference type="EMBL" id="CAAALY010265569">
    <property type="protein sequence ID" value="VEL40598.1"/>
    <property type="molecule type" value="Genomic_DNA"/>
</dbReference>
<evidence type="ECO:0000313" key="2">
    <source>
        <dbReference type="Proteomes" id="UP000784294"/>
    </source>
</evidence>